<feature type="domain" description="DUF155" evidence="3">
    <location>
        <begin position="335"/>
        <end position="528"/>
    </location>
</feature>
<comment type="similarity">
    <text evidence="1">Belongs to the RMD1/sif2 family.</text>
</comment>
<dbReference type="PANTHER" id="PTHR16255:SF6">
    <property type="entry name" value="PROTEIN RETARDED ROOT GROWTH-LIKE"/>
    <property type="match status" value="1"/>
</dbReference>
<proteinExistence type="inferred from homology"/>
<keyword evidence="6" id="KW-1185">Reference proteome</keyword>
<feature type="region of interest" description="Disordered" evidence="2">
    <location>
        <begin position="246"/>
        <end position="269"/>
    </location>
</feature>
<evidence type="ECO:0000313" key="5">
    <source>
        <dbReference type="EMBL" id="OAE35545.1"/>
    </source>
</evidence>
<dbReference type="Proteomes" id="UP001162541">
    <property type="component" value="Chromosome 6"/>
</dbReference>
<dbReference type="InterPro" id="IPR051624">
    <property type="entry name" value="RMD1/Sad1-interacting"/>
</dbReference>
<evidence type="ECO:0000313" key="4">
    <source>
        <dbReference type="EMBL" id="BBN14542.1"/>
    </source>
</evidence>
<dbReference type="InterPro" id="IPR003734">
    <property type="entry name" value="DUF155"/>
</dbReference>
<dbReference type="Pfam" id="PF02582">
    <property type="entry name" value="DUF155"/>
    <property type="match status" value="1"/>
</dbReference>
<evidence type="ECO:0000256" key="2">
    <source>
        <dbReference type="SAM" id="MobiDB-lite"/>
    </source>
</evidence>
<name>A0A176WSP9_MARPO</name>
<dbReference type="GO" id="GO:0005739">
    <property type="term" value="C:mitochondrion"/>
    <property type="evidence" value="ECO:0007669"/>
    <property type="project" value="UniProtKB-ARBA"/>
</dbReference>
<dbReference type="EMBL" id="LVLJ01000161">
    <property type="protein sequence ID" value="OAE35545.1"/>
    <property type="molecule type" value="Genomic_DNA"/>
</dbReference>
<accession>A0A176WSP9</accession>
<dbReference type="PANTHER" id="PTHR16255">
    <property type="entry name" value="REQUIRED FOR MEIOTIC NUCLEAR DIVISION PROTEIN 1 HOMOLOG"/>
    <property type="match status" value="1"/>
</dbReference>
<reference evidence="5 6" key="1">
    <citation type="submission" date="2016-03" db="EMBL/GenBank/DDBJ databases">
        <title>Mechanisms controlling the formation of the plant cell surface in tip-growing cells are functionally conserved among land plants.</title>
        <authorList>
            <person name="Honkanen S."/>
            <person name="Jones V.A."/>
            <person name="Morieri G."/>
            <person name="Champion C."/>
            <person name="Hetherington A.J."/>
            <person name="Kelly S."/>
            <person name="Saint-Marcoux D."/>
            <person name="Proust H."/>
            <person name="Prescott H."/>
            <person name="Dolan L."/>
        </authorList>
    </citation>
    <scope>NUCLEOTIDE SEQUENCE [LARGE SCALE GENOMIC DNA]</scope>
    <source>
        <strain evidence="6">cv. Tak-1 and cv. Tak-2</strain>
        <tissue evidence="5">Whole gametophyte</tissue>
    </source>
</reference>
<organism evidence="5 6">
    <name type="scientific">Marchantia polymorpha subsp. ruderalis</name>
    <dbReference type="NCBI Taxonomy" id="1480154"/>
    <lineage>
        <taxon>Eukaryota</taxon>
        <taxon>Viridiplantae</taxon>
        <taxon>Streptophyta</taxon>
        <taxon>Embryophyta</taxon>
        <taxon>Marchantiophyta</taxon>
        <taxon>Marchantiopsida</taxon>
        <taxon>Marchantiidae</taxon>
        <taxon>Marchantiales</taxon>
        <taxon>Marchantiaceae</taxon>
        <taxon>Marchantia</taxon>
    </lineage>
</organism>
<evidence type="ECO:0000313" key="7">
    <source>
        <dbReference type="Proteomes" id="UP001162541"/>
    </source>
</evidence>
<dbReference type="EMBL" id="AP019871">
    <property type="protein sequence ID" value="BBN14542.1"/>
    <property type="molecule type" value="Genomic_DNA"/>
</dbReference>
<reference evidence="7" key="3">
    <citation type="journal article" date="2020" name="Curr. Biol.">
        <title>Chromatin organization in early land plants reveals an ancestral association between H3K27me3, transposons, and constitutive heterochromatin.</title>
        <authorList>
            <person name="Montgomery S.A."/>
            <person name="Tanizawa Y."/>
            <person name="Galik B."/>
            <person name="Wang N."/>
            <person name="Ito T."/>
            <person name="Mochizuki T."/>
            <person name="Akimcheva S."/>
            <person name="Bowman J.L."/>
            <person name="Cognat V."/>
            <person name="Marechal-Drouard L."/>
            <person name="Ekker H."/>
            <person name="Hong S.F."/>
            <person name="Kohchi T."/>
            <person name="Lin S.S."/>
            <person name="Liu L.D."/>
            <person name="Nakamura Y."/>
            <person name="Valeeva L.R."/>
            <person name="Shakirov E.V."/>
            <person name="Shippen D.E."/>
            <person name="Wei W.L."/>
            <person name="Yagura M."/>
            <person name="Yamaoka S."/>
            <person name="Yamato K.T."/>
            <person name="Liu C."/>
            <person name="Berger F."/>
        </authorList>
    </citation>
    <scope>NUCLEOTIDE SEQUENCE [LARGE SCALE GENOMIC DNA]</scope>
    <source>
        <strain evidence="7">Tak-1</strain>
    </source>
</reference>
<evidence type="ECO:0000256" key="1">
    <source>
        <dbReference type="ARBA" id="ARBA00008306"/>
    </source>
</evidence>
<gene>
    <name evidence="5" type="ORF">AXG93_2782s1290</name>
    <name evidence="4" type="ORF">Mp_6g12450</name>
</gene>
<evidence type="ECO:0000313" key="6">
    <source>
        <dbReference type="Proteomes" id="UP000077202"/>
    </source>
</evidence>
<feature type="compositionally biased region" description="Basic and acidic residues" evidence="2">
    <location>
        <begin position="246"/>
        <end position="255"/>
    </location>
</feature>
<protein>
    <recommendedName>
        <fullName evidence="3">DUF155 domain-containing protein</fullName>
    </recommendedName>
</protein>
<dbReference type="AlphaFoldDB" id="A0A176WSP9"/>
<reference evidence="4" key="2">
    <citation type="journal article" date="2019" name="Curr. Biol.">
        <title>Chromatin organization in early land plants reveals an ancestral association between H3K27me3, transposons, and constitutive heterochromatin.</title>
        <authorList>
            <person name="Montgomery S.A."/>
            <person name="Tanizawa Y."/>
            <person name="Galik B."/>
            <person name="Wang N."/>
            <person name="Ito T."/>
            <person name="Mochizuki T."/>
            <person name="Akimcheva S."/>
            <person name="Bowman J."/>
            <person name="Cognat V."/>
            <person name="Drouard L."/>
            <person name="Ekker H."/>
            <person name="Houng S."/>
            <person name="Kohchi T."/>
            <person name="Lin S."/>
            <person name="Liu L.D."/>
            <person name="Nakamura Y."/>
            <person name="Valeeva L.R."/>
            <person name="Shakirov E.V."/>
            <person name="Shippen D.E."/>
            <person name="Wei W."/>
            <person name="Yagura M."/>
            <person name="Yamaoka S."/>
            <person name="Yamato K.T."/>
            <person name="Liu C."/>
            <person name="Berger F."/>
        </authorList>
    </citation>
    <scope>NUCLEOTIDE SEQUENCE [LARGE SCALE GENOMIC DNA]</scope>
    <source>
        <strain evidence="4">Tak-1</strain>
    </source>
</reference>
<evidence type="ECO:0000259" key="3">
    <source>
        <dbReference type="Pfam" id="PF02582"/>
    </source>
</evidence>
<sequence length="580" mass="64792">MGRGVGGCGPWRRLHELGDRVLSACGQGSESARGFSRKSGDAAVLIRGLSSSCLQPSSVAGVKVDLGKVISIHVPVVPKTSCSRNCFTTLAHPQHLVFEDSVRGLTKDFIGNGSSQGNWSLEIWSNSKRRSSGHLVRCIVRPMSSVCHPPNEQLPIVEQEPFPVFSSQKFTQSASRMVSSGNFRRESGFDMGTASRSQKLPVTSAFESFRSNAPLGLKMVEATATSSSLAGAGEAVDWQHQRIRVREYDSRDNRPRTHQPSSPTDAEPDDIFIPVKAFYISRSVDLKALAREPFSEVTTSRNNLIIRCADRPPHSPVTADNPEMACLGFLKERYMVAFQYGSVVFFNFGDHEEVESLDIVRKYCSDEFRETRKDVAITLKAVISGSGPPVKKRLKYLNYGVLVRPTLPEWSEGGHDRVMLRKLDIDNIRVISSILGQSIALDHYAKKVDEMVTTFSELNRGMEQTGTFTMTRKSLFQLVAAANTTLADVILRLGLLERSDAAWKDANYAQIWEYMRDDFELDERFESLDFKLNIIQHNVRFFLEILQNRKSDTLEWIIILLITGEICVSLYDILHTAGAI</sequence>
<dbReference type="Proteomes" id="UP000077202">
    <property type="component" value="Unassembled WGS sequence"/>
</dbReference>